<dbReference type="Pfam" id="PF14015">
    <property type="entry name" value="DUF4231"/>
    <property type="match status" value="1"/>
</dbReference>
<gene>
    <name evidence="2" type="ORF">C4N19_01085</name>
</gene>
<dbReference type="NCBIfam" id="NF033634">
    <property type="entry name" value="SLATT_1"/>
    <property type="match status" value="1"/>
</dbReference>
<sequence length="151" mass="17955">MEEELKSLEIYVRDIKNDIISKRILQIMQWNIKKADSNKKWYYILTFFSFLLNISIPVINEFNAERKYITIISALVTFLTGCLAIFNFKDSWYRYRKSTEEIKSECIKCASNLEEYSVGNKEAILISKVEEINLQERKVWINTKFKSGEKK</sequence>
<keyword evidence="1" id="KW-1133">Transmembrane helix</keyword>
<accession>A0ABN5J5N0</accession>
<evidence type="ECO:0008006" key="4">
    <source>
        <dbReference type="Google" id="ProtNLM"/>
    </source>
</evidence>
<keyword evidence="3" id="KW-1185">Reference proteome</keyword>
<dbReference type="EMBL" id="CP028102">
    <property type="protein sequence ID" value="AVQ17797.1"/>
    <property type="molecule type" value="Genomic_DNA"/>
</dbReference>
<evidence type="ECO:0000313" key="3">
    <source>
        <dbReference type="Proteomes" id="UP000240258"/>
    </source>
</evidence>
<organism evidence="2 3">
    <name type="scientific">Fusobacterium mortiferum ATCC 9817</name>
    <dbReference type="NCBI Taxonomy" id="469616"/>
    <lineage>
        <taxon>Bacteria</taxon>
        <taxon>Fusobacteriati</taxon>
        <taxon>Fusobacteriota</taxon>
        <taxon>Fusobacteriia</taxon>
        <taxon>Fusobacteriales</taxon>
        <taxon>Fusobacteriaceae</taxon>
        <taxon>Fusobacterium</taxon>
    </lineage>
</organism>
<dbReference type="GeneID" id="62762089"/>
<protein>
    <recommendedName>
        <fullName evidence="4">DUF4231 domain-containing protein</fullName>
    </recommendedName>
</protein>
<name>A0ABN5J5N0_FUSMR</name>
<dbReference type="Proteomes" id="UP000240258">
    <property type="component" value="Chromosome"/>
</dbReference>
<dbReference type="InterPro" id="IPR025325">
    <property type="entry name" value="DUF4231"/>
</dbReference>
<proteinExistence type="predicted"/>
<dbReference type="RefSeq" id="WP_005882997.1">
    <property type="nucleotide sequence ID" value="NZ_CP028102.1"/>
</dbReference>
<reference evidence="3" key="1">
    <citation type="journal article" date="2018" name="MSphere">
        <title>Fusobacterium Genomics Using MinION and Illumina Sequencing Enables Genome Completion and Correction.</title>
        <authorList>
            <person name="Todd S.M."/>
            <person name="Settlage R.E."/>
            <person name="Lahmers K.K."/>
            <person name="Slade D.J."/>
        </authorList>
    </citation>
    <scope>NUCLEOTIDE SEQUENCE [LARGE SCALE GENOMIC DNA]</scope>
    <source>
        <strain evidence="3">ATCC 9817</strain>
    </source>
</reference>
<keyword evidence="1" id="KW-0472">Membrane</keyword>
<keyword evidence="1" id="KW-0812">Transmembrane</keyword>
<feature type="transmembrane region" description="Helical" evidence="1">
    <location>
        <begin position="68"/>
        <end position="88"/>
    </location>
</feature>
<feature type="transmembrane region" description="Helical" evidence="1">
    <location>
        <begin position="41"/>
        <end position="62"/>
    </location>
</feature>
<evidence type="ECO:0000256" key="1">
    <source>
        <dbReference type="SAM" id="Phobius"/>
    </source>
</evidence>
<evidence type="ECO:0000313" key="2">
    <source>
        <dbReference type="EMBL" id="AVQ17797.1"/>
    </source>
</evidence>